<proteinExistence type="inferred from homology"/>
<keyword evidence="3 13" id="KW-0813">Transport</keyword>
<evidence type="ECO:0000313" key="18">
    <source>
        <dbReference type="Proteomes" id="UP000521227"/>
    </source>
</evidence>
<dbReference type="GO" id="GO:0009279">
    <property type="term" value="C:cell outer membrane"/>
    <property type="evidence" value="ECO:0007669"/>
    <property type="project" value="UniProtKB-SubCell"/>
</dbReference>
<keyword evidence="7 15" id="KW-0732">Signal</keyword>
<comment type="similarity">
    <text evidence="2 13 14">Belongs to the TonB-dependent receptor family.</text>
</comment>
<dbReference type="InterPro" id="IPR012910">
    <property type="entry name" value="Plug_dom"/>
</dbReference>
<dbReference type="Gene3D" id="3.55.50.30">
    <property type="match status" value="1"/>
</dbReference>
<dbReference type="Pfam" id="PF07715">
    <property type="entry name" value="Plug"/>
    <property type="match status" value="1"/>
</dbReference>
<keyword evidence="10 13" id="KW-0472">Membrane</keyword>
<evidence type="ECO:0000256" key="14">
    <source>
        <dbReference type="RuleBase" id="RU003357"/>
    </source>
</evidence>
<dbReference type="Pfam" id="PF13505">
    <property type="entry name" value="OMP_b-brl"/>
    <property type="match status" value="1"/>
</dbReference>
<dbReference type="Gene3D" id="2.40.170.20">
    <property type="entry name" value="TonB-dependent receptor, beta-barrel domain"/>
    <property type="match status" value="1"/>
</dbReference>
<dbReference type="EMBL" id="JACHIJ010000005">
    <property type="protein sequence ID" value="MBB5053498.1"/>
    <property type="molecule type" value="Genomic_DNA"/>
</dbReference>
<evidence type="ECO:0000256" key="13">
    <source>
        <dbReference type="PROSITE-ProRule" id="PRU01360"/>
    </source>
</evidence>
<dbReference type="RefSeq" id="WP_056296642.1">
    <property type="nucleotide sequence ID" value="NZ_JACHIJ010000005.1"/>
</dbReference>
<keyword evidence="12 13" id="KW-0998">Cell outer membrane</keyword>
<protein>
    <submittedName>
        <fullName evidence="17">Hemoglobin/transferrin/lactoferrin receptor protein</fullName>
    </submittedName>
</protein>
<keyword evidence="9 14" id="KW-0798">TonB box</keyword>
<evidence type="ECO:0000256" key="6">
    <source>
        <dbReference type="ARBA" id="ARBA00022692"/>
    </source>
</evidence>
<evidence type="ECO:0000256" key="2">
    <source>
        <dbReference type="ARBA" id="ARBA00009810"/>
    </source>
</evidence>
<evidence type="ECO:0000256" key="1">
    <source>
        <dbReference type="ARBA" id="ARBA00004571"/>
    </source>
</evidence>
<keyword evidence="5" id="KW-0406">Ion transport</keyword>
<evidence type="ECO:0000313" key="17">
    <source>
        <dbReference type="EMBL" id="MBB5053498.1"/>
    </source>
</evidence>
<keyword evidence="8" id="KW-0408">Iron</keyword>
<dbReference type="Proteomes" id="UP000521227">
    <property type="component" value="Unassembled WGS sequence"/>
</dbReference>
<accession>A0A840N6P1</accession>
<dbReference type="Gene3D" id="2.170.130.10">
    <property type="entry name" value="TonB-dependent receptor, plug domain"/>
    <property type="match status" value="1"/>
</dbReference>
<dbReference type="Pfam" id="PF00593">
    <property type="entry name" value="TonB_dep_Rec_b-barrel"/>
    <property type="match status" value="1"/>
</dbReference>
<dbReference type="InterPro" id="IPR011662">
    <property type="entry name" value="Secretin/TonB_short_N"/>
</dbReference>
<dbReference type="SUPFAM" id="SSF56935">
    <property type="entry name" value="Porins"/>
    <property type="match status" value="1"/>
</dbReference>
<evidence type="ECO:0000256" key="10">
    <source>
        <dbReference type="ARBA" id="ARBA00023136"/>
    </source>
</evidence>
<sequence>MTTIKKRADIARRSIPVTVLLMAFAAVPQAVAQTGTQLRGAQADRSFAFNIPSKSLLAALADFTAATNIQVIRPSSEAVTGKSSPVSGNLSANAALGRILAGTGLTYRFTNARTVTIQRSQGETSNFAVSDGSVVLDPVDVSSVGATAADAPYLTPGSVSNISRQELDRIPPISTSDVFRTTPGVISAGGRSGVSINPNIRGLQGMGRVNTTVDGARQTSSSYRGYSGTRDEVFVDPDMIGGVDISKGPSDGVGTGTIGGAINFRTLEARDIVKEGNDSGIRLKASTGSNTVTPRAPVQSPASVINMASEARPGFLNGDMFSGNVAVASIKEHYEFVAAYSKRQQGNYFVGTNVPPGIVFRRGDFTWDSNNANARVPAGGEAFNTSENADSFLAKGKIKWGDGQSLELSYLYFGSIYGEISEFNIAPSGLLDNYGQVALLRTRVDTYTAKYRHNPSDNPYLNFRANLWFTDLKTDFNTALRGVRTLGGDIGNASTFATPLGELVWDNGTEIVRESAFADQYPTTITGAGGWMTLGPTGERLLSGTFSKAALKPVDWLTVSAGGRFDYYDSEGGGYLAKYPERSGSRFSPNAGIVLSPLEGLQFYGQYKEGYRPPSLRESHWHYEGLLVNNPNLRPEISKNKEVGVNLLRKDVFTTGDKLRAKLSFFDNHYDDYIFRGLRSSRGGQNVYHWINMDSANYRGFEVSGGYDAGVAFVEGAYTNYDRVEYCPTPTTCSGPSGLRTNIGAPLQTPQQADYATNYIPPTTSGSVTAGVRLFDQSMTIGGRMHFASTRFGSVWNGGRGQIGYTMSPPGYTVYDAFASYKFSDDSVFNLSIENITDEYYFGAMTALGMPSPGRTARLSYTTTLGGARLVLPDVHLGNASHGAPGSDWTGLYAGGYLGYGLGHVSGFTTALNGAVTPVAASESADIDLNNVTKGLQVGFNYQFASGLVIGMEAEHTWLKHGETQKSLAIEGGAALMAGGWMQASTQYGMDWMMALRGRAGFAFDRLLVFGTGGVAWLKETQERAQFQSNFSTLAQPGGTSTSGPEFSERTSVMRQGWTAGGGVEYALLNNWSLKGEYSYSDFGEDNFLFPRARAGVTQSYQYQEIVDYRPNPRGGPPIPVYGPMITVPGSYSTVNGRKASNRLDMHAFKIGLNYRF</sequence>
<keyword evidence="5" id="KW-0410">Iron transport</keyword>
<dbReference type="GO" id="GO:0044718">
    <property type="term" value="P:siderophore transmembrane transport"/>
    <property type="evidence" value="ECO:0007669"/>
    <property type="project" value="TreeGrafter"/>
</dbReference>
<evidence type="ECO:0000256" key="7">
    <source>
        <dbReference type="ARBA" id="ARBA00022729"/>
    </source>
</evidence>
<dbReference type="SMART" id="SM00965">
    <property type="entry name" value="STN"/>
    <property type="match status" value="1"/>
</dbReference>
<dbReference type="PANTHER" id="PTHR30069:SF41">
    <property type="entry name" value="HEME_HEMOPEXIN UTILIZATION PROTEIN C"/>
    <property type="match status" value="1"/>
</dbReference>
<gene>
    <name evidence="17" type="ORF">HNQ36_003498</name>
</gene>
<dbReference type="AlphaFoldDB" id="A0A840N6P1"/>
<feature type="chain" id="PRO_5032484312" evidence="15">
    <location>
        <begin position="33"/>
        <end position="1157"/>
    </location>
</feature>
<organism evidence="17 18">
    <name type="scientific">Afipia massiliensis</name>
    <dbReference type="NCBI Taxonomy" id="211460"/>
    <lineage>
        <taxon>Bacteria</taxon>
        <taxon>Pseudomonadati</taxon>
        <taxon>Pseudomonadota</taxon>
        <taxon>Alphaproteobacteria</taxon>
        <taxon>Hyphomicrobiales</taxon>
        <taxon>Nitrobacteraceae</taxon>
        <taxon>Afipia</taxon>
    </lineage>
</organism>
<evidence type="ECO:0000256" key="9">
    <source>
        <dbReference type="ARBA" id="ARBA00023077"/>
    </source>
</evidence>
<keyword evidence="4 13" id="KW-1134">Transmembrane beta strand</keyword>
<name>A0A840N6P1_9BRAD</name>
<dbReference type="InterPro" id="IPR000531">
    <property type="entry name" value="Beta-barrel_TonB"/>
</dbReference>
<dbReference type="PROSITE" id="PS52016">
    <property type="entry name" value="TONB_DEPENDENT_REC_3"/>
    <property type="match status" value="1"/>
</dbReference>
<keyword evidence="11 17" id="KW-0675">Receptor</keyword>
<reference evidence="17 18" key="1">
    <citation type="submission" date="2020-08" db="EMBL/GenBank/DDBJ databases">
        <title>Genomic Encyclopedia of Type Strains, Phase IV (KMG-IV): sequencing the most valuable type-strain genomes for metagenomic binning, comparative biology and taxonomic classification.</title>
        <authorList>
            <person name="Goeker M."/>
        </authorList>
    </citation>
    <scope>NUCLEOTIDE SEQUENCE [LARGE SCALE GENOMIC DNA]</scope>
    <source>
        <strain evidence="17 18">DSM 17498</strain>
    </source>
</reference>
<keyword evidence="6 13" id="KW-0812">Transmembrane</keyword>
<dbReference type="Pfam" id="PF07660">
    <property type="entry name" value="STN"/>
    <property type="match status" value="1"/>
</dbReference>
<dbReference type="Gene3D" id="2.40.160.20">
    <property type="match status" value="1"/>
</dbReference>
<dbReference type="InterPro" id="IPR036942">
    <property type="entry name" value="Beta-barrel_TonB_sf"/>
</dbReference>
<feature type="domain" description="Secretin/TonB short N-terminal" evidence="16">
    <location>
        <begin position="69"/>
        <end position="120"/>
    </location>
</feature>
<evidence type="ECO:0000256" key="8">
    <source>
        <dbReference type="ARBA" id="ARBA00023004"/>
    </source>
</evidence>
<dbReference type="GO" id="GO:0015344">
    <property type="term" value="F:siderophore uptake transmembrane transporter activity"/>
    <property type="evidence" value="ECO:0007669"/>
    <property type="project" value="TreeGrafter"/>
</dbReference>
<dbReference type="CDD" id="cd01347">
    <property type="entry name" value="ligand_gated_channel"/>
    <property type="match status" value="1"/>
</dbReference>
<dbReference type="PANTHER" id="PTHR30069">
    <property type="entry name" value="TONB-DEPENDENT OUTER MEMBRANE RECEPTOR"/>
    <property type="match status" value="1"/>
</dbReference>
<evidence type="ECO:0000256" key="11">
    <source>
        <dbReference type="ARBA" id="ARBA00023170"/>
    </source>
</evidence>
<evidence type="ECO:0000256" key="5">
    <source>
        <dbReference type="ARBA" id="ARBA00022496"/>
    </source>
</evidence>
<evidence type="ECO:0000256" key="12">
    <source>
        <dbReference type="ARBA" id="ARBA00023237"/>
    </source>
</evidence>
<dbReference type="InterPro" id="IPR037066">
    <property type="entry name" value="Plug_dom_sf"/>
</dbReference>
<dbReference type="InterPro" id="IPR027385">
    <property type="entry name" value="Beta-barrel_OMP"/>
</dbReference>
<dbReference type="SUPFAM" id="SSF56925">
    <property type="entry name" value="OMPA-like"/>
    <property type="match status" value="1"/>
</dbReference>
<dbReference type="InterPro" id="IPR039426">
    <property type="entry name" value="TonB-dep_rcpt-like"/>
</dbReference>
<evidence type="ECO:0000256" key="4">
    <source>
        <dbReference type="ARBA" id="ARBA00022452"/>
    </source>
</evidence>
<comment type="caution">
    <text evidence="17">The sequence shown here is derived from an EMBL/GenBank/DDBJ whole genome shotgun (WGS) entry which is preliminary data.</text>
</comment>
<evidence type="ECO:0000256" key="3">
    <source>
        <dbReference type="ARBA" id="ARBA00022448"/>
    </source>
</evidence>
<evidence type="ECO:0000259" key="16">
    <source>
        <dbReference type="SMART" id="SM00965"/>
    </source>
</evidence>
<dbReference type="InterPro" id="IPR011250">
    <property type="entry name" value="OMP/PagP_B-barrel"/>
</dbReference>
<evidence type="ECO:0000256" key="15">
    <source>
        <dbReference type="SAM" id="SignalP"/>
    </source>
</evidence>
<comment type="subcellular location">
    <subcellularLocation>
        <location evidence="1 13">Cell outer membrane</location>
        <topology evidence="1 13">Multi-pass membrane protein</topology>
    </subcellularLocation>
</comment>
<feature type="signal peptide" evidence="15">
    <location>
        <begin position="1"/>
        <end position="32"/>
    </location>
</feature>